<evidence type="ECO:0000313" key="4">
    <source>
        <dbReference type="Proteomes" id="UP001459277"/>
    </source>
</evidence>
<proteinExistence type="predicted"/>
<dbReference type="GO" id="GO:0005663">
    <property type="term" value="C:DNA replication factor C complex"/>
    <property type="evidence" value="ECO:0007669"/>
    <property type="project" value="TreeGrafter"/>
</dbReference>
<organism evidence="3 4">
    <name type="scientific">Lithocarpus litseifolius</name>
    <dbReference type="NCBI Taxonomy" id="425828"/>
    <lineage>
        <taxon>Eukaryota</taxon>
        <taxon>Viridiplantae</taxon>
        <taxon>Streptophyta</taxon>
        <taxon>Embryophyta</taxon>
        <taxon>Tracheophyta</taxon>
        <taxon>Spermatophyta</taxon>
        <taxon>Magnoliopsida</taxon>
        <taxon>eudicotyledons</taxon>
        <taxon>Gunneridae</taxon>
        <taxon>Pentapetalae</taxon>
        <taxon>rosids</taxon>
        <taxon>fabids</taxon>
        <taxon>Fagales</taxon>
        <taxon>Fagaceae</taxon>
        <taxon>Lithocarpus</taxon>
    </lineage>
</organism>
<dbReference type="Gene3D" id="1.10.8.60">
    <property type="match status" value="1"/>
</dbReference>
<dbReference type="EMBL" id="JAZDWU010000004">
    <property type="protein sequence ID" value="KAL0006062.1"/>
    <property type="molecule type" value="Genomic_DNA"/>
</dbReference>
<protein>
    <recommendedName>
        <fullName evidence="2">STICHEL DnaA-N-like alpha-beta domain-containing protein</fullName>
    </recommendedName>
</protein>
<dbReference type="SUPFAM" id="SSF52540">
    <property type="entry name" value="P-loop containing nucleoside triphosphate hydrolases"/>
    <property type="match status" value="1"/>
</dbReference>
<dbReference type="InterPro" id="IPR027417">
    <property type="entry name" value="P-loop_NTPase"/>
</dbReference>
<gene>
    <name evidence="3" type="ORF">SO802_013623</name>
</gene>
<feature type="domain" description="STICHEL DnaA-N-like alpha-beta" evidence="2">
    <location>
        <begin position="334"/>
        <end position="414"/>
    </location>
</feature>
<feature type="compositionally biased region" description="Basic and acidic residues" evidence="1">
    <location>
        <begin position="473"/>
        <end position="491"/>
    </location>
</feature>
<dbReference type="Pfam" id="PF23007">
    <property type="entry name" value="DnaA_N-like_STI"/>
    <property type="match status" value="1"/>
</dbReference>
<sequence length="622" mass="69574">MPRTFRDLVGQNLVALTLLNAVKKRKVGLLYAFYGPHVTGKTSCARIFAQALNCQSSEHPKPCGFCNSCIAHDMGKSRNIREVGLVSNFDFESNMVFLDNMIVSQLRSHHRAFIFDDCDTLSSDCWSAISKVIDRVPRRVVFVLVSSSLDVLPHIIIARCQKFFFPKLKYADIIYTLQWIETKEDLEIDKEAQKLIASRSDGLLRGAEMTLEQLSLLGQRISVPLVQELLATVITDILAGSFDFTEDRHRLRQPLSKEDMEKLRQALKTLSEEKQLRMMSDEKLTWPTAVLLLLAPDQQYMLPTSADTSFSHSPLALNNAGGRDLARRVSEHSEIHRGIADIWLEVLEKIQINGVKEFLYQEGKLISVSFGAAPTVQLIFTSQQTKSTAENLREHILEAFEAVLCSPVIIEIRCEPKEDSGSGVHVPLILSASRDCSPQIRDINGVGTLAQLLQTDNLEMGRSEIVEVAASPREPKGNEHSDNHAAADKRGLGGSGVGEGTASYKKATMASLPERRKFGEQSQSHVKSKVSLAHVIQQAEGCTWLNAWSKRKAVSIAEELEQENLSRVKFWQDCWCGETPLAVSYLELFRFCRDKEASVAELMNFANGVLFWDVSFFRAVDA</sequence>
<evidence type="ECO:0000259" key="2">
    <source>
        <dbReference type="Pfam" id="PF23007"/>
    </source>
</evidence>
<dbReference type="PANTHER" id="PTHR11669:SF46">
    <property type="entry name" value="PROTEIN STICHEL-LIKE 3"/>
    <property type="match status" value="1"/>
</dbReference>
<name>A0AAW2D8A2_9ROSI</name>
<evidence type="ECO:0000313" key="3">
    <source>
        <dbReference type="EMBL" id="KAL0006062.1"/>
    </source>
</evidence>
<reference evidence="3 4" key="1">
    <citation type="submission" date="2024-01" db="EMBL/GenBank/DDBJ databases">
        <title>A telomere-to-telomere, gap-free genome of sweet tea (Lithocarpus litseifolius).</title>
        <authorList>
            <person name="Zhou J."/>
        </authorList>
    </citation>
    <scope>NUCLEOTIDE SEQUENCE [LARGE SCALE GENOMIC DNA]</scope>
    <source>
        <strain evidence="3">Zhou-2022a</strain>
        <tissue evidence="3">Leaf</tissue>
    </source>
</reference>
<dbReference type="Pfam" id="PF13177">
    <property type="entry name" value="DNA_pol3_delta2"/>
    <property type="match status" value="1"/>
</dbReference>
<dbReference type="AlphaFoldDB" id="A0AAW2D8A2"/>
<dbReference type="InterPro" id="IPR054506">
    <property type="entry name" value="DnaA_N-like_STI"/>
</dbReference>
<feature type="region of interest" description="Disordered" evidence="1">
    <location>
        <begin position="469"/>
        <end position="499"/>
    </location>
</feature>
<keyword evidence="4" id="KW-1185">Reference proteome</keyword>
<dbReference type="InterPro" id="IPR050238">
    <property type="entry name" value="DNA_Rep/Repair_Clamp_Loader"/>
</dbReference>
<accession>A0AAW2D8A2</accession>
<dbReference type="Gene3D" id="3.40.50.300">
    <property type="entry name" value="P-loop containing nucleotide triphosphate hydrolases"/>
    <property type="match status" value="1"/>
</dbReference>
<comment type="caution">
    <text evidence="3">The sequence shown here is derived from an EMBL/GenBank/DDBJ whole genome shotgun (WGS) entry which is preliminary data.</text>
</comment>
<dbReference type="GO" id="GO:0006261">
    <property type="term" value="P:DNA-templated DNA replication"/>
    <property type="evidence" value="ECO:0007669"/>
    <property type="project" value="TreeGrafter"/>
</dbReference>
<dbReference type="GO" id="GO:0003689">
    <property type="term" value="F:DNA clamp loader activity"/>
    <property type="evidence" value="ECO:0007669"/>
    <property type="project" value="TreeGrafter"/>
</dbReference>
<dbReference type="Proteomes" id="UP001459277">
    <property type="component" value="Unassembled WGS sequence"/>
</dbReference>
<evidence type="ECO:0000256" key="1">
    <source>
        <dbReference type="SAM" id="MobiDB-lite"/>
    </source>
</evidence>
<dbReference type="PANTHER" id="PTHR11669">
    <property type="entry name" value="REPLICATION FACTOR C / DNA POLYMERASE III GAMMA-TAU SUBUNIT"/>
    <property type="match status" value="1"/>
</dbReference>
<dbReference type="GO" id="GO:0006281">
    <property type="term" value="P:DNA repair"/>
    <property type="evidence" value="ECO:0007669"/>
    <property type="project" value="TreeGrafter"/>
</dbReference>